<sequence length="107" mass="11802">MKHWRLPYRFQRNRSVRRTPRRRLVSSLHDRGTMKFFTKMRRSAAVAALAGLSVAGVIGFVHVVQPDPDYVGGLAPVHQTDPNYTGGHAPGMVTVAYGIPDPTYVGG</sequence>
<name>A0A1H7QIM0_STRJI</name>
<evidence type="ECO:0000313" key="1">
    <source>
        <dbReference type="EMBL" id="SEL47960.1"/>
    </source>
</evidence>
<proteinExistence type="predicted"/>
<dbReference type="Proteomes" id="UP000183015">
    <property type="component" value="Unassembled WGS sequence"/>
</dbReference>
<protein>
    <submittedName>
        <fullName evidence="1">Uncharacterized protein</fullName>
    </submittedName>
</protein>
<evidence type="ECO:0000313" key="2">
    <source>
        <dbReference type="Proteomes" id="UP000183015"/>
    </source>
</evidence>
<dbReference type="EMBL" id="FOAZ01000009">
    <property type="protein sequence ID" value="SEL47960.1"/>
    <property type="molecule type" value="Genomic_DNA"/>
</dbReference>
<keyword evidence="2" id="KW-1185">Reference proteome</keyword>
<reference evidence="2" key="1">
    <citation type="submission" date="2016-10" db="EMBL/GenBank/DDBJ databases">
        <authorList>
            <person name="Varghese N."/>
        </authorList>
    </citation>
    <scope>NUCLEOTIDE SEQUENCE [LARGE SCALE GENOMIC DNA]</scope>
    <source>
        <strain evidence="2">DSM 45096 / BCRC 16803 / CGMCC 4.1857 / CIP 109030 / JCM 12277 / KCTC 19219 / NBRC 100920 / 33214</strain>
    </source>
</reference>
<organism evidence="1 2">
    <name type="scientific">Streptacidiphilus jiangxiensis</name>
    <dbReference type="NCBI Taxonomy" id="235985"/>
    <lineage>
        <taxon>Bacteria</taxon>
        <taxon>Bacillati</taxon>
        <taxon>Actinomycetota</taxon>
        <taxon>Actinomycetes</taxon>
        <taxon>Kitasatosporales</taxon>
        <taxon>Streptomycetaceae</taxon>
        <taxon>Streptacidiphilus</taxon>
    </lineage>
</organism>
<dbReference type="AlphaFoldDB" id="A0A1H7QIM0"/>
<gene>
    <name evidence="1" type="ORF">SAMN05414137_10951</name>
</gene>
<accession>A0A1H7QIM0</accession>